<dbReference type="GO" id="GO:0035556">
    <property type="term" value="P:intracellular signal transduction"/>
    <property type="evidence" value="ECO:0007669"/>
    <property type="project" value="InterPro"/>
</dbReference>
<evidence type="ECO:0000256" key="6">
    <source>
        <dbReference type="ARBA" id="ARBA00022741"/>
    </source>
</evidence>
<keyword evidence="9" id="KW-1133">Transmembrane helix</keyword>
<dbReference type="AlphaFoldDB" id="G0QY88"/>
<keyword evidence="10" id="KW-0472">Membrane</keyword>
<dbReference type="PANTHER" id="PTHR45627:SF12">
    <property type="entry name" value="ADENYLATE CYCLASE TYPE 2"/>
    <property type="match status" value="1"/>
</dbReference>
<dbReference type="Gene3D" id="3.30.70.1230">
    <property type="entry name" value="Nucleotide cyclase"/>
    <property type="match status" value="2"/>
</dbReference>
<protein>
    <recommendedName>
        <fullName evidence="3">adenylate cyclase</fullName>
        <ecNumber evidence="3">4.6.1.1</ecNumber>
    </recommendedName>
</protein>
<name>G0QY88_ICHMU</name>
<feature type="domain" description="Guanylate cyclase" evidence="12">
    <location>
        <begin position="39"/>
        <end position="189"/>
    </location>
</feature>
<evidence type="ECO:0000313" key="14">
    <source>
        <dbReference type="Proteomes" id="UP000008983"/>
    </source>
</evidence>
<evidence type="ECO:0000313" key="13">
    <source>
        <dbReference type="EMBL" id="EGR29827.1"/>
    </source>
</evidence>
<dbReference type="GO" id="GO:0046872">
    <property type="term" value="F:metal ion binding"/>
    <property type="evidence" value="ECO:0007669"/>
    <property type="project" value="UniProtKB-KW"/>
</dbReference>
<dbReference type="InParanoid" id="G0QY88"/>
<keyword evidence="4" id="KW-0812">Transmembrane</keyword>
<evidence type="ECO:0000256" key="1">
    <source>
        <dbReference type="ARBA" id="ARBA00001593"/>
    </source>
</evidence>
<dbReference type="PANTHER" id="PTHR45627">
    <property type="entry name" value="ADENYLATE CYCLASE TYPE 1"/>
    <property type="match status" value="1"/>
</dbReference>
<dbReference type="EC" id="4.6.1.1" evidence="3"/>
<evidence type="ECO:0000256" key="2">
    <source>
        <dbReference type="ARBA" id="ARBA00004141"/>
    </source>
</evidence>
<dbReference type="eggNOG" id="KOG3619">
    <property type="taxonomic scope" value="Eukaryota"/>
</dbReference>
<evidence type="ECO:0000256" key="11">
    <source>
        <dbReference type="ARBA" id="ARBA00023239"/>
    </source>
</evidence>
<dbReference type="EMBL" id="GL984104">
    <property type="protein sequence ID" value="EGR29827.1"/>
    <property type="molecule type" value="Genomic_DNA"/>
</dbReference>
<reference evidence="13 14" key="1">
    <citation type="submission" date="2011-07" db="EMBL/GenBank/DDBJ databases">
        <authorList>
            <person name="Coyne R."/>
            <person name="Brami D."/>
            <person name="Johnson J."/>
            <person name="Hostetler J."/>
            <person name="Hannick L."/>
            <person name="Clark T."/>
            <person name="Cassidy-Hanley D."/>
            <person name="Inman J."/>
        </authorList>
    </citation>
    <scope>NUCLEOTIDE SEQUENCE [LARGE SCALE GENOMIC DNA]</scope>
    <source>
        <strain evidence="13 14">G5</strain>
    </source>
</reference>
<comment type="catalytic activity">
    <reaction evidence="1">
        <text>ATP = 3',5'-cyclic AMP + diphosphate</text>
        <dbReference type="Rhea" id="RHEA:15389"/>
        <dbReference type="ChEBI" id="CHEBI:30616"/>
        <dbReference type="ChEBI" id="CHEBI:33019"/>
        <dbReference type="ChEBI" id="CHEBI:58165"/>
        <dbReference type="EC" id="4.6.1.1"/>
    </reaction>
</comment>
<dbReference type="GeneID" id="14905937"/>
<accession>G0QY88</accession>
<gene>
    <name evidence="13" type="ORF">IMG5_148110</name>
</gene>
<evidence type="ECO:0000256" key="5">
    <source>
        <dbReference type="ARBA" id="ARBA00022723"/>
    </source>
</evidence>
<evidence type="ECO:0000259" key="12">
    <source>
        <dbReference type="PROSITE" id="PS50125"/>
    </source>
</evidence>
<dbReference type="GO" id="GO:0004016">
    <property type="term" value="F:adenylate cyclase activity"/>
    <property type="evidence" value="ECO:0007669"/>
    <property type="project" value="UniProtKB-EC"/>
</dbReference>
<sequence>MDFVKSISWGQNGEKLKIKIGIHYGRVIAGVIGYHKPQFSLIGDTINTTSRVMSTGEDGKMTISEQAFGFIYSVEPEQVVFMLRNLFYEFDKCCVENDVFKLYTIGDCYVVMSFTDIRKRNAVQEAVNIVNTAFQMVKIICQVREQIKFEGLDMRIGIHTGNIIGGVIGTDIVRYDIYGKDVVIANKMESTGQQGRVQVSSVTKKLLEQKNQLFSFSEQRDVYVNSVNEMVECWFVQQRDEIQVVGGGRDDGNNKNIMIDINQNLNYVNEKEHLYFLNNFILSIYIILEISITVNNKNRFSRSDVSFDCKNEGFLMILYVMQIYNSI</sequence>
<keyword evidence="11" id="KW-0456">Lyase</keyword>
<dbReference type="GO" id="GO:0007189">
    <property type="term" value="P:adenylate cyclase-activating G protein-coupled receptor signaling pathway"/>
    <property type="evidence" value="ECO:0007669"/>
    <property type="project" value="TreeGrafter"/>
</dbReference>
<proteinExistence type="predicted"/>
<evidence type="ECO:0000256" key="3">
    <source>
        <dbReference type="ARBA" id="ARBA00012201"/>
    </source>
</evidence>
<dbReference type="RefSeq" id="XP_004031063.1">
    <property type="nucleotide sequence ID" value="XM_004031015.1"/>
</dbReference>
<organism evidence="13 14">
    <name type="scientific">Ichthyophthirius multifiliis</name>
    <name type="common">White spot disease agent</name>
    <name type="synonym">Ich</name>
    <dbReference type="NCBI Taxonomy" id="5932"/>
    <lineage>
        <taxon>Eukaryota</taxon>
        <taxon>Sar</taxon>
        <taxon>Alveolata</taxon>
        <taxon>Ciliophora</taxon>
        <taxon>Intramacronucleata</taxon>
        <taxon>Oligohymenophorea</taxon>
        <taxon>Hymenostomatida</taxon>
        <taxon>Ophryoglenina</taxon>
        <taxon>Ichthyophthirius</taxon>
    </lineage>
</organism>
<keyword evidence="14" id="KW-1185">Reference proteome</keyword>
<keyword evidence="6" id="KW-0547">Nucleotide-binding</keyword>
<dbReference type="CDD" id="cd07302">
    <property type="entry name" value="CHD"/>
    <property type="match status" value="2"/>
</dbReference>
<evidence type="ECO:0000256" key="9">
    <source>
        <dbReference type="ARBA" id="ARBA00022989"/>
    </source>
</evidence>
<dbReference type="InterPro" id="IPR029787">
    <property type="entry name" value="Nucleotide_cyclase"/>
</dbReference>
<dbReference type="GO" id="GO:0005886">
    <property type="term" value="C:plasma membrane"/>
    <property type="evidence" value="ECO:0007669"/>
    <property type="project" value="TreeGrafter"/>
</dbReference>
<dbReference type="eggNOG" id="KOG4171">
    <property type="taxonomic scope" value="Eukaryota"/>
</dbReference>
<dbReference type="STRING" id="857967.G0QY88"/>
<dbReference type="Proteomes" id="UP000008983">
    <property type="component" value="Unassembled WGS sequence"/>
</dbReference>
<dbReference type="GO" id="GO:0009190">
    <property type="term" value="P:cyclic nucleotide biosynthetic process"/>
    <property type="evidence" value="ECO:0007669"/>
    <property type="project" value="InterPro"/>
</dbReference>
<dbReference type="Pfam" id="PF00211">
    <property type="entry name" value="Guanylate_cyc"/>
    <property type="match status" value="2"/>
</dbReference>
<evidence type="ECO:0000256" key="4">
    <source>
        <dbReference type="ARBA" id="ARBA00022692"/>
    </source>
</evidence>
<keyword evidence="8" id="KW-0460">Magnesium</keyword>
<dbReference type="SUPFAM" id="SSF55073">
    <property type="entry name" value="Nucleotide cyclase"/>
    <property type="match status" value="2"/>
</dbReference>
<dbReference type="GO" id="GO:0005524">
    <property type="term" value="F:ATP binding"/>
    <property type="evidence" value="ECO:0007669"/>
    <property type="project" value="UniProtKB-KW"/>
</dbReference>
<dbReference type="OrthoDB" id="354346at2759"/>
<evidence type="ECO:0000256" key="8">
    <source>
        <dbReference type="ARBA" id="ARBA00022842"/>
    </source>
</evidence>
<keyword evidence="5" id="KW-0479">Metal-binding</keyword>
<feature type="domain" description="Guanylate cyclase" evidence="12">
    <location>
        <begin position="1"/>
        <end position="43"/>
    </location>
</feature>
<dbReference type="InterPro" id="IPR001054">
    <property type="entry name" value="A/G_cyclase"/>
</dbReference>
<evidence type="ECO:0000256" key="7">
    <source>
        <dbReference type="ARBA" id="ARBA00022840"/>
    </source>
</evidence>
<comment type="subcellular location">
    <subcellularLocation>
        <location evidence="2">Membrane</location>
        <topology evidence="2">Multi-pass membrane protein</topology>
    </subcellularLocation>
</comment>
<dbReference type="SMART" id="SM00044">
    <property type="entry name" value="CYCc"/>
    <property type="match status" value="1"/>
</dbReference>
<keyword evidence="7" id="KW-0067">ATP-binding</keyword>
<evidence type="ECO:0000256" key="10">
    <source>
        <dbReference type="ARBA" id="ARBA00023136"/>
    </source>
</evidence>
<dbReference type="PROSITE" id="PS50125">
    <property type="entry name" value="GUANYLATE_CYCLASE_2"/>
    <property type="match status" value="2"/>
</dbReference>